<comment type="caution">
    <text evidence="2">The sequence shown here is derived from an EMBL/GenBank/DDBJ whole genome shotgun (WGS) entry which is preliminary data.</text>
</comment>
<accession>A0A5B0X8M4</accession>
<dbReference type="PANTHER" id="PTHR40275">
    <property type="entry name" value="SSL7038 PROTEIN"/>
    <property type="match status" value="1"/>
</dbReference>
<sequence length="105" mass="11395">MKSQKVKFSRYDTADYLQTEEDIAAYLEAVMEDGDPSLIAAALGDIARARNISQLARDVGMSREGLYKALSGEGNPTFTTITKVANALGLRFTIQPISTPATHTQ</sequence>
<reference evidence="2 3" key="1">
    <citation type="submission" date="2019-09" db="EMBL/GenBank/DDBJ databases">
        <title>Whole genome sequence of Photorhabdus heterorhabditis strain ETL (Enterobacteriales: Enterobacteriaceae) a bacterial symbiont of Heterorhabditis zealandica strain ETL (Rhabditida: Heterorhabditidae).</title>
        <authorList>
            <person name="Lulamba T.E."/>
            <person name="Serepa-Dlamini M.H."/>
        </authorList>
    </citation>
    <scope>NUCLEOTIDE SEQUENCE [LARGE SCALE GENOMIC DNA]</scope>
    <source>
        <strain evidence="2 3">ETL</strain>
    </source>
</reference>
<dbReference type="AlphaFoldDB" id="A0A5B0X8M4"/>
<evidence type="ECO:0000313" key="2">
    <source>
        <dbReference type="EMBL" id="KAA1195744.1"/>
    </source>
</evidence>
<dbReference type="EMBL" id="VTUW01000001">
    <property type="protein sequence ID" value="KAA1195744.1"/>
    <property type="molecule type" value="Genomic_DNA"/>
</dbReference>
<dbReference type="Pfam" id="PF21716">
    <property type="entry name" value="dnstrm_HI1420"/>
    <property type="match status" value="1"/>
</dbReference>
<dbReference type="PANTHER" id="PTHR40275:SF1">
    <property type="entry name" value="SSL7038 PROTEIN"/>
    <property type="match status" value="1"/>
</dbReference>
<proteinExistence type="predicted"/>
<dbReference type="GO" id="GO:0003677">
    <property type="term" value="F:DNA binding"/>
    <property type="evidence" value="ECO:0007669"/>
    <property type="project" value="InterPro"/>
</dbReference>
<dbReference type="InterPro" id="IPR001387">
    <property type="entry name" value="Cro/C1-type_HTH"/>
</dbReference>
<dbReference type="NCBIfam" id="TIGR02684">
    <property type="entry name" value="dnstrm_HI1420"/>
    <property type="match status" value="1"/>
</dbReference>
<dbReference type="Gene3D" id="1.10.260.40">
    <property type="entry name" value="lambda repressor-like DNA-binding domains"/>
    <property type="match status" value="1"/>
</dbReference>
<protein>
    <submittedName>
        <fullName evidence="2">Putative addiction module antidote protein</fullName>
    </submittedName>
</protein>
<feature type="domain" description="HTH cro/C1-type" evidence="1">
    <location>
        <begin position="53"/>
        <end position="97"/>
    </location>
</feature>
<gene>
    <name evidence="2" type="ORF">F0L16_01110</name>
</gene>
<evidence type="ECO:0000259" key="1">
    <source>
        <dbReference type="PROSITE" id="PS50943"/>
    </source>
</evidence>
<dbReference type="CDD" id="cd00093">
    <property type="entry name" value="HTH_XRE"/>
    <property type="match status" value="1"/>
</dbReference>
<dbReference type="RefSeq" id="WP_110092019.1">
    <property type="nucleotide sequence ID" value="NZ_CAWPFF010000001.1"/>
</dbReference>
<dbReference type="PROSITE" id="PS50943">
    <property type="entry name" value="HTH_CROC1"/>
    <property type="match status" value="1"/>
</dbReference>
<name>A0A5B0X8M4_9GAMM</name>
<dbReference type="Proteomes" id="UP000322184">
    <property type="component" value="Unassembled WGS sequence"/>
</dbReference>
<organism evidence="2 3">
    <name type="scientific">Photorhabdus heterorhabditis</name>
    <dbReference type="NCBI Taxonomy" id="880156"/>
    <lineage>
        <taxon>Bacteria</taxon>
        <taxon>Pseudomonadati</taxon>
        <taxon>Pseudomonadota</taxon>
        <taxon>Gammaproteobacteria</taxon>
        <taxon>Enterobacterales</taxon>
        <taxon>Morganellaceae</taxon>
        <taxon>Photorhabdus</taxon>
    </lineage>
</organism>
<dbReference type="InterPro" id="IPR014057">
    <property type="entry name" value="HI1420"/>
</dbReference>
<dbReference type="InterPro" id="IPR010982">
    <property type="entry name" value="Lambda_DNA-bd_dom_sf"/>
</dbReference>
<dbReference type="SUPFAM" id="SSF47413">
    <property type="entry name" value="lambda repressor-like DNA-binding domains"/>
    <property type="match status" value="1"/>
</dbReference>
<evidence type="ECO:0000313" key="3">
    <source>
        <dbReference type="Proteomes" id="UP000322184"/>
    </source>
</evidence>